<dbReference type="EMBL" id="RLIH01000007">
    <property type="protein sequence ID" value="RVU54652.1"/>
    <property type="molecule type" value="Genomic_DNA"/>
</dbReference>
<evidence type="ECO:0000313" key="2">
    <source>
        <dbReference type="Proteomes" id="UP000288812"/>
    </source>
</evidence>
<accession>A0A437S6L8</accession>
<keyword evidence="2" id="KW-1185">Reference proteome</keyword>
<comment type="caution">
    <text evidence="1">The sequence shown here is derived from an EMBL/GenBank/DDBJ whole genome shotgun (WGS) entry which is preliminary data.</text>
</comment>
<name>A0A437S6L8_9FIRM</name>
<reference evidence="1 2" key="1">
    <citation type="submission" date="2018-11" db="EMBL/GenBank/DDBJ databases">
        <title>Genome sequencing and assembly of Anaerosphaera sp. nov., GS7-6-2.</title>
        <authorList>
            <person name="Rettenmaier R."/>
            <person name="Liebl W."/>
            <person name="Zverlov V."/>
        </authorList>
    </citation>
    <scope>NUCLEOTIDE SEQUENCE [LARGE SCALE GENOMIC DNA]</scope>
    <source>
        <strain evidence="1 2">GS7-6-2</strain>
    </source>
</reference>
<dbReference type="AlphaFoldDB" id="A0A437S6L8"/>
<sequence length="60" mass="7370">MIRLNNGIKKHRGKALNEFPNPTLLLWKETYCKIRYFHYTKKWGYVKGAKYERIIKNRIK</sequence>
<evidence type="ECO:0000313" key="1">
    <source>
        <dbReference type="EMBL" id="RVU54652.1"/>
    </source>
</evidence>
<protein>
    <submittedName>
        <fullName evidence="1">Uncharacterized protein</fullName>
    </submittedName>
</protein>
<gene>
    <name evidence="1" type="ORF">EF514_05990</name>
</gene>
<dbReference type="Proteomes" id="UP000288812">
    <property type="component" value="Unassembled WGS sequence"/>
</dbReference>
<proteinExistence type="predicted"/>
<organism evidence="1 2">
    <name type="scientific">Anaerosphaera multitolerans</name>
    <dbReference type="NCBI Taxonomy" id="2487351"/>
    <lineage>
        <taxon>Bacteria</taxon>
        <taxon>Bacillati</taxon>
        <taxon>Bacillota</taxon>
        <taxon>Tissierellia</taxon>
        <taxon>Tissierellales</taxon>
        <taxon>Peptoniphilaceae</taxon>
        <taxon>Anaerosphaera</taxon>
    </lineage>
</organism>